<feature type="domain" description="Topoisomerase 6 subunit A/Spo11 TOPRIM" evidence="1">
    <location>
        <begin position="250"/>
        <end position="326"/>
    </location>
</feature>
<name>A0A0S4JRU9_BODSA</name>
<dbReference type="PANTHER" id="PTHR10848">
    <property type="entry name" value="MEIOTIC RECOMBINATION PROTEIN SPO11"/>
    <property type="match status" value="1"/>
</dbReference>
<evidence type="ECO:0000259" key="1">
    <source>
        <dbReference type="Pfam" id="PF21180"/>
    </source>
</evidence>
<dbReference type="GO" id="GO:0007131">
    <property type="term" value="P:reciprocal meiotic recombination"/>
    <property type="evidence" value="ECO:0007669"/>
    <property type="project" value="TreeGrafter"/>
</dbReference>
<dbReference type="VEuPathDB" id="TriTrypDB:BSAL_35590"/>
<dbReference type="EMBL" id="CYKH01002008">
    <property type="protein sequence ID" value="CUG92114.1"/>
    <property type="molecule type" value="Genomic_DNA"/>
</dbReference>
<dbReference type="SUPFAM" id="SSF56726">
    <property type="entry name" value="DNA topoisomerase IV, alpha subunit"/>
    <property type="match status" value="1"/>
</dbReference>
<organism evidence="2 3">
    <name type="scientific">Bodo saltans</name>
    <name type="common">Flagellated protozoan</name>
    <dbReference type="NCBI Taxonomy" id="75058"/>
    <lineage>
        <taxon>Eukaryota</taxon>
        <taxon>Discoba</taxon>
        <taxon>Euglenozoa</taxon>
        <taxon>Kinetoplastea</taxon>
        <taxon>Metakinetoplastina</taxon>
        <taxon>Eubodonida</taxon>
        <taxon>Bodonidae</taxon>
        <taxon>Bodo</taxon>
    </lineage>
</organism>
<dbReference type="InterPro" id="IPR034136">
    <property type="entry name" value="TOPRIM_Topo6A/Spo11"/>
</dbReference>
<dbReference type="GO" id="GO:0000706">
    <property type="term" value="P:meiotic DNA double-strand break processing"/>
    <property type="evidence" value="ECO:0007669"/>
    <property type="project" value="TreeGrafter"/>
</dbReference>
<dbReference type="GO" id="GO:0042138">
    <property type="term" value="P:meiotic DNA double-strand break formation"/>
    <property type="evidence" value="ECO:0007669"/>
    <property type="project" value="TreeGrafter"/>
</dbReference>
<dbReference type="Pfam" id="PF21180">
    <property type="entry name" value="TOP6A-Spo11_Toprim"/>
    <property type="match status" value="1"/>
</dbReference>
<reference evidence="3" key="1">
    <citation type="submission" date="2015-09" db="EMBL/GenBank/DDBJ databases">
        <authorList>
            <consortium name="Pathogen Informatics"/>
        </authorList>
    </citation>
    <scope>NUCLEOTIDE SEQUENCE [LARGE SCALE GENOMIC DNA]</scope>
    <source>
        <strain evidence="3">Lake Konstanz</strain>
    </source>
</reference>
<dbReference type="AlphaFoldDB" id="A0A0S4JRU9"/>
<dbReference type="OrthoDB" id="5377392at2759"/>
<dbReference type="GO" id="GO:0003918">
    <property type="term" value="F:DNA topoisomerase type II (double strand cut, ATP-hydrolyzing) activity"/>
    <property type="evidence" value="ECO:0007669"/>
    <property type="project" value="InterPro"/>
</dbReference>
<evidence type="ECO:0000313" key="2">
    <source>
        <dbReference type="EMBL" id="CUG92114.1"/>
    </source>
</evidence>
<sequence>MASDSSQFYPSAQRLTNALESLTLSLIGNGEDIAPVESNGGSSGGSLRKKRKLSLQQMQQQVILINDCYSRAVAAAAGDHNARELSVVPPAKTLTLARCTERDLYYMHSSTFPTQAHVTGSIRAICDALNNNNNNNASAATTWSHGKPPPVVGCESSVVWTRSALGIDATAKSILAGSNTVIRLQRSAQVTSSTLSGEDNIQLQRFGPSGLAIGTALVDAVVGISITERPPPPPLTLPLLHSSSIASVALLVVEKESTLRHLLTVDGLWEKAQHWTFLCTKGFPCAASKSFLRVFHQHHPTVPIFILCDGDVFGVHIAWCLCRTSADDRSWYEQAVRKCVRKRSHDTEGADSSAASNSNMSFPSSVEWSRFVSFIGSVRFIGLTASQVAQLAQPGELTAMPLNEVSRATKLRAEFHIIQKLIREHSSVVSQGESRSTAAALNTLQQFVEAVDGLIAFKRKAELLCASWHPLGILGAILSIT</sequence>
<evidence type="ECO:0000313" key="3">
    <source>
        <dbReference type="Proteomes" id="UP000051952"/>
    </source>
</evidence>
<gene>
    <name evidence="2" type="ORF">BSAL_35590</name>
</gene>
<dbReference type="GO" id="GO:0000228">
    <property type="term" value="C:nuclear chromosome"/>
    <property type="evidence" value="ECO:0007669"/>
    <property type="project" value="TreeGrafter"/>
</dbReference>
<dbReference type="InterPro" id="IPR036078">
    <property type="entry name" value="Spo11/TopoVI_A_sf"/>
</dbReference>
<keyword evidence="3" id="KW-1185">Reference proteome</keyword>
<dbReference type="Proteomes" id="UP000051952">
    <property type="component" value="Unassembled WGS sequence"/>
</dbReference>
<proteinExistence type="predicted"/>
<accession>A0A0S4JRU9</accession>
<dbReference type="GO" id="GO:0003677">
    <property type="term" value="F:DNA binding"/>
    <property type="evidence" value="ECO:0007669"/>
    <property type="project" value="InterPro"/>
</dbReference>
<dbReference type="PANTHER" id="PTHR10848:SF0">
    <property type="entry name" value="MEIOTIC RECOMBINATION PROTEIN SPO11"/>
    <property type="match status" value="1"/>
</dbReference>
<dbReference type="InterPro" id="IPR002815">
    <property type="entry name" value="Spo11/TopoVI_A"/>
</dbReference>
<dbReference type="Gene3D" id="3.40.1360.10">
    <property type="match status" value="1"/>
</dbReference>
<protein>
    <submittedName>
        <fullName evidence="2">Meiosis recombination protein SPO11-like, putative</fullName>
    </submittedName>
</protein>